<dbReference type="AlphaFoldDB" id="A0AAN9F1F5"/>
<sequence length="723" mass="82422">MDTIIEVKKELMVSSSTGGNPTCRTAYFLKPCIKDSSSSSSSSFSDDIPHAMLPRTSLSSFHAKQPLEVRYNGWLHPHEEWKKWVQQMQPKYEYLWIKAGINQAIQASTCHIHRNDELILGLAQRWCSKTNTFIFPWGEATITLEDINLCGGYSILGDPFFRPLETQEQKEAEAELIAVRRRFYKSKAKRADHKPWMRHFMMRNVESRVEHEAFLCVWLSRFVFPATSLNSIVKCVFPIAIHLARGTRIALAPAVLASIYRDLTLLSNNVGIATINLIVTIWAPFQFLQIWALERFQLQALIRPKSHAIEHSEPIMARWDGVKVPKIGNLESALDYAGARNCFVWRPYMNSPSLRLYNEKDMWECDNPSIEHELQSFSRCLRVCELVGMGCIEQYFPHRVAMQFGMDQDIPGRVAPCNKDPWLNYSQLIDDQNLCKTLCSCQYQSQCQPNVTSRYYIWWRQSNVSEDDVKISGFLFKCKRYQVGDSDQEDDELLDKKQPSPVNKYRCFEDEMIRNGARSNEVLTGSQRIIEDVKMEDDVVGGEISAKEDVTSRFYDWPRKSKPGKEGGTINNFEHCVINIRSSKHLSPASPLQVKSEGSYGPSPGFNSKFKGDQVMDCDQNHKLLVIELSSSSSEDRCFEDDEVVGTTTSMTGGAGKFFTKGKDVIRGSKRTVENGQTEDIVRGGANSCAIHKVSESDLDNRIQKLKRMVDKMIAAKFGPKHE</sequence>
<feature type="domain" description="Aminotransferase-like plant mobile" evidence="1">
    <location>
        <begin position="100"/>
        <end position="460"/>
    </location>
</feature>
<evidence type="ECO:0000313" key="2">
    <source>
        <dbReference type="EMBL" id="KAK7266476.1"/>
    </source>
</evidence>
<gene>
    <name evidence="2" type="ORF">RIF29_19120</name>
</gene>
<dbReference type="Proteomes" id="UP001372338">
    <property type="component" value="Unassembled WGS sequence"/>
</dbReference>
<keyword evidence="3" id="KW-1185">Reference proteome</keyword>
<dbReference type="PANTHER" id="PTHR46033">
    <property type="entry name" value="PROTEIN MAIN-LIKE 2"/>
    <property type="match status" value="1"/>
</dbReference>
<proteinExistence type="predicted"/>
<comment type="caution">
    <text evidence="2">The sequence shown here is derived from an EMBL/GenBank/DDBJ whole genome shotgun (WGS) entry which is preliminary data.</text>
</comment>
<dbReference type="InterPro" id="IPR019557">
    <property type="entry name" value="AminoTfrase-like_pln_mobile"/>
</dbReference>
<dbReference type="EMBL" id="JAYWIO010000004">
    <property type="protein sequence ID" value="KAK7266476.1"/>
    <property type="molecule type" value="Genomic_DNA"/>
</dbReference>
<protein>
    <recommendedName>
        <fullName evidence="1">Aminotransferase-like plant mobile domain-containing protein</fullName>
    </recommendedName>
</protein>
<reference evidence="2 3" key="1">
    <citation type="submission" date="2024-01" db="EMBL/GenBank/DDBJ databases">
        <title>The genomes of 5 underutilized Papilionoideae crops provide insights into root nodulation and disease resistanc.</title>
        <authorList>
            <person name="Yuan L."/>
        </authorList>
    </citation>
    <scope>NUCLEOTIDE SEQUENCE [LARGE SCALE GENOMIC DNA]</scope>
    <source>
        <strain evidence="2">ZHUSHIDOU_FW_LH</strain>
        <tissue evidence="2">Leaf</tissue>
    </source>
</reference>
<name>A0AAN9F1F5_CROPI</name>
<evidence type="ECO:0000313" key="3">
    <source>
        <dbReference type="Proteomes" id="UP001372338"/>
    </source>
</evidence>
<evidence type="ECO:0000259" key="1">
    <source>
        <dbReference type="Pfam" id="PF10536"/>
    </source>
</evidence>
<dbReference type="Pfam" id="PF10536">
    <property type="entry name" value="PMD"/>
    <property type="match status" value="1"/>
</dbReference>
<dbReference type="GO" id="GO:0010073">
    <property type="term" value="P:meristem maintenance"/>
    <property type="evidence" value="ECO:0007669"/>
    <property type="project" value="InterPro"/>
</dbReference>
<dbReference type="InterPro" id="IPR044824">
    <property type="entry name" value="MAIN-like"/>
</dbReference>
<accession>A0AAN9F1F5</accession>
<dbReference type="PANTHER" id="PTHR46033:SF67">
    <property type="entry name" value="AMINOTRANSFERASE-LIKE, PLANT MOBILE DOMAIN FAMILY PROTEIN"/>
    <property type="match status" value="1"/>
</dbReference>
<organism evidence="2 3">
    <name type="scientific">Crotalaria pallida</name>
    <name type="common">Smooth rattlebox</name>
    <name type="synonym">Crotalaria striata</name>
    <dbReference type="NCBI Taxonomy" id="3830"/>
    <lineage>
        <taxon>Eukaryota</taxon>
        <taxon>Viridiplantae</taxon>
        <taxon>Streptophyta</taxon>
        <taxon>Embryophyta</taxon>
        <taxon>Tracheophyta</taxon>
        <taxon>Spermatophyta</taxon>
        <taxon>Magnoliopsida</taxon>
        <taxon>eudicotyledons</taxon>
        <taxon>Gunneridae</taxon>
        <taxon>Pentapetalae</taxon>
        <taxon>rosids</taxon>
        <taxon>fabids</taxon>
        <taxon>Fabales</taxon>
        <taxon>Fabaceae</taxon>
        <taxon>Papilionoideae</taxon>
        <taxon>50 kb inversion clade</taxon>
        <taxon>genistoids sensu lato</taxon>
        <taxon>core genistoids</taxon>
        <taxon>Crotalarieae</taxon>
        <taxon>Crotalaria</taxon>
    </lineage>
</organism>